<dbReference type="HOGENOM" id="CLU_181269_0_0_9"/>
<gene>
    <name evidence="1" type="ORF">HMPREF0769_11343</name>
</gene>
<organism evidence="1">
    <name type="scientific">Staphylococcus aureus subsp. aureus MN8</name>
    <dbReference type="NCBI Taxonomy" id="548470"/>
    <lineage>
        <taxon>Bacteria</taxon>
        <taxon>Bacillati</taxon>
        <taxon>Bacillota</taxon>
        <taxon>Bacilli</taxon>
        <taxon>Bacillales</taxon>
        <taxon>Staphylococcaceae</taxon>
        <taxon>Staphylococcus</taxon>
    </lineage>
</organism>
<reference evidence="1" key="1">
    <citation type="submission" date="2010-05" db="EMBL/GenBank/DDBJ databases">
        <authorList>
            <person name="Muzny D."/>
            <person name="Qin X."/>
            <person name="Buhay C."/>
            <person name="Dugan-Rocha S."/>
            <person name="Ding Y."/>
            <person name="Chen G."/>
            <person name="Hawes A."/>
            <person name="Holder M."/>
            <person name="Jhangiani S."/>
            <person name="Johnson A."/>
            <person name="Khan Z."/>
            <person name="Li Z."/>
            <person name="Liu W."/>
            <person name="Liu X."/>
            <person name="Perez L."/>
            <person name="Shen H."/>
            <person name="Wang Q."/>
            <person name="Watt J."/>
            <person name="Xi L."/>
            <person name="Xin Y."/>
            <person name="Zhou J."/>
            <person name="Deng J."/>
            <person name="Jiang H."/>
            <person name="Liu Y."/>
            <person name="Qu J."/>
            <person name="Song X.-Z."/>
            <person name="Zhang L."/>
            <person name="Villasana D."/>
            <person name="Johnson A."/>
            <person name="Liu J."/>
            <person name="Liyanage D."/>
            <person name="Lorensuhewa L."/>
            <person name="Robinson T."/>
            <person name="Song A."/>
            <person name="Song B.-B."/>
            <person name="Dinh H."/>
            <person name="Thornton R."/>
            <person name="Coyle M."/>
            <person name="Francisco L."/>
            <person name="Jackson L."/>
            <person name="Javaid M."/>
            <person name="Korchina V."/>
            <person name="Kovar C."/>
            <person name="Mata R."/>
            <person name="Mathew T."/>
            <person name="Ngo R."/>
            <person name="Nguyen L."/>
            <person name="Nguyen N."/>
            <person name="Okwuonu G."/>
            <person name="Ongeri F."/>
            <person name="Pham C."/>
            <person name="Simmons D."/>
            <person name="Wilczek-Boney K."/>
            <person name="Hale W."/>
            <person name="Jakkamsetti A."/>
            <person name="Pham P."/>
            <person name="Ruth R."/>
            <person name="San Lucas F."/>
            <person name="Warren J."/>
            <person name="Zhang J."/>
            <person name="Zhao Z."/>
            <person name="Zhou C."/>
            <person name="Zhu D."/>
            <person name="Lee S."/>
            <person name="Bess C."/>
            <person name="Blankenburg K."/>
            <person name="Forbes L."/>
            <person name="Fu Q."/>
            <person name="Gubbala S."/>
            <person name="Hirani K."/>
            <person name="Jayaseelan J.C."/>
            <person name="Lara F."/>
            <person name="Munidasa M."/>
            <person name="Palculict T."/>
            <person name="Patil S."/>
            <person name="Pu L.-L."/>
            <person name="Saada N."/>
            <person name="Tang L."/>
            <person name="Weissenberger G."/>
            <person name="Zhu Y."/>
            <person name="Hemphill L."/>
            <person name="Shang Y."/>
            <person name="Youmans B."/>
            <person name="Ayvaz T."/>
            <person name="Ross M."/>
            <person name="Santibanez J."/>
            <person name="Aqrawi P."/>
            <person name="Gross S."/>
            <person name="Joshi V."/>
            <person name="Fowler G."/>
            <person name="Nazareth L."/>
            <person name="Reid J."/>
            <person name="Worley K."/>
            <person name="Petrosino J."/>
            <person name="Highlander S."/>
            <person name="Gibbs R."/>
        </authorList>
    </citation>
    <scope>NUCLEOTIDE SEQUENCE [LARGE SCALE GENOMIC DNA]</scope>
    <source>
        <strain evidence="1">MN8</strain>
    </source>
</reference>
<evidence type="ECO:0000313" key="1">
    <source>
        <dbReference type="EMBL" id="EFH95960.1"/>
    </source>
</evidence>
<dbReference type="EMBL" id="ACJA02000002">
    <property type="protein sequence ID" value="EFH95960.1"/>
    <property type="molecule type" value="Genomic_DNA"/>
</dbReference>
<dbReference type="Proteomes" id="UP000003455">
    <property type="component" value="Chromosome"/>
</dbReference>
<name>A0A0E1XBL1_STAAU</name>
<comment type="caution">
    <text evidence="1">The sequence shown here is derived from an EMBL/GenBank/DDBJ whole genome shotgun (WGS) entry which is preliminary data.</text>
</comment>
<dbReference type="AlphaFoldDB" id="A0A0E1XBL1"/>
<evidence type="ECO:0008006" key="2">
    <source>
        <dbReference type="Google" id="ProtNLM"/>
    </source>
</evidence>
<proteinExistence type="predicted"/>
<dbReference type="Gene3D" id="1.10.246.150">
    <property type="match status" value="1"/>
</dbReference>
<dbReference type="CDD" id="cd08055">
    <property type="entry name" value="gp15"/>
    <property type="match status" value="1"/>
</dbReference>
<sequence>MIKMTLYEDVKLLLKKNGVEVKSDEEEIFKMEVDGILEDVRDITNNDFMKDGQVIYPYSIKKYVADVLEYYQRPEVKKNLKSRSMGTVSYTYNDGVPDYISGVLNRYKRAKFHPFKPIR</sequence>
<dbReference type="InterPro" id="IPR053746">
    <property type="entry name" value="Viral_HT_Connector_Assembly"/>
</dbReference>
<accession>A0A0E1XBL1</accession>
<protein>
    <recommendedName>
        <fullName evidence="2">Phage head-tail adapter protein</fullName>
    </recommendedName>
</protein>